<feature type="binding site" evidence="13">
    <location>
        <position position="801"/>
    </location>
    <ligand>
        <name>substrate</name>
    </ligand>
</feature>
<protein>
    <recommendedName>
        <fullName evidence="4 11">Pyruvate, phosphate dikinase</fullName>
        <ecNumber evidence="3 11">2.7.9.1</ecNumber>
    </recommendedName>
</protein>
<evidence type="ECO:0000256" key="6">
    <source>
        <dbReference type="ARBA" id="ARBA00022723"/>
    </source>
</evidence>
<keyword evidence="18" id="KW-0670">Pyruvate</keyword>
<keyword evidence="6 14" id="KW-0479">Metal-binding</keyword>
<dbReference type="NCBIfam" id="NF004531">
    <property type="entry name" value="PRK05878.1"/>
    <property type="match status" value="1"/>
</dbReference>
<keyword evidence="10 14" id="KW-0460">Magnesium</keyword>
<dbReference type="Pfam" id="PF01326">
    <property type="entry name" value="PPDK_N"/>
    <property type="match status" value="2"/>
</dbReference>
<comment type="cofactor">
    <cofactor evidence="1 11 14">
        <name>Mg(2+)</name>
        <dbReference type="ChEBI" id="CHEBI:18420"/>
    </cofactor>
</comment>
<evidence type="ECO:0000313" key="18">
    <source>
        <dbReference type="EMBL" id="NEA85196.1"/>
    </source>
</evidence>
<feature type="binding site" evidence="13">
    <location>
        <position position="803"/>
    </location>
    <ligand>
        <name>substrate</name>
    </ligand>
</feature>
<dbReference type="Pfam" id="PF02896">
    <property type="entry name" value="PEP-utilizers_C"/>
    <property type="match status" value="1"/>
</dbReference>
<feature type="binding site" evidence="13">
    <location>
        <position position="593"/>
    </location>
    <ligand>
        <name>substrate</name>
    </ligand>
</feature>
<dbReference type="Pfam" id="PF00391">
    <property type="entry name" value="PEP-utilizers"/>
    <property type="match status" value="1"/>
</dbReference>
<comment type="similarity">
    <text evidence="2 11">Belongs to the PEP-utilizing enzyme family.</text>
</comment>
<dbReference type="InterPro" id="IPR015813">
    <property type="entry name" value="Pyrv/PenolPyrv_kinase-like_dom"/>
</dbReference>
<evidence type="ECO:0000259" key="15">
    <source>
        <dbReference type="Pfam" id="PF00391"/>
    </source>
</evidence>
<feature type="binding site" evidence="13">
    <location>
        <position position="804"/>
    </location>
    <ligand>
        <name>substrate</name>
    </ligand>
</feature>
<evidence type="ECO:0000256" key="7">
    <source>
        <dbReference type="ARBA" id="ARBA00022741"/>
    </source>
</evidence>
<dbReference type="GO" id="GO:0005524">
    <property type="term" value="F:ATP binding"/>
    <property type="evidence" value="ECO:0007669"/>
    <property type="project" value="UniProtKB-UniRule"/>
</dbReference>
<keyword evidence="9" id="KW-0067">ATP-binding</keyword>
<dbReference type="Gene3D" id="3.20.20.60">
    <property type="entry name" value="Phosphoenolpyruvate-binding domains"/>
    <property type="match status" value="1"/>
</dbReference>
<dbReference type="Gene3D" id="1.10.189.10">
    <property type="entry name" value="Pyruvate Phosphate Dikinase, domain 2"/>
    <property type="match status" value="1"/>
</dbReference>
<organism evidence="18">
    <name type="scientific">Streptomyces sp. SID14436</name>
    <dbReference type="NCBI Taxonomy" id="2706070"/>
    <lineage>
        <taxon>Bacteria</taxon>
        <taxon>Bacillati</taxon>
        <taxon>Actinomycetota</taxon>
        <taxon>Actinomycetes</taxon>
        <taxon>Kitasatosporales</taxon>
        <taxon>Streptomycetaceae</taxon>
        <taxon>Streptomyces</taxon>
    </lineage>
</organism>
<dbReference type="GO" id="GO:0046872">
    <property type="term" value="F:metal ion binding"/>
    <property type="evidence" value="ECO:0007669"/>
    <property type="project" value="UniProtKB-UniRule"/>
</dbReference>
<evidence type="ECO:0000256" key="12">
    <source>
        <dbReference type="PIRSR" id="PIRSR000853-1"/>
    </source>
</evidence>
<accession>A0A6G3QP06</accession>
<keyword evidence="5 18" id="KW-0808">Transferase</keyword>
<feature type="domain" description="PEP-utilising enzyme mobile" evidence="15">
    <location>
        <begin position="435"/>
        <end position="517"/>
    </location>
</feature>
<dbReference type="Gene3D" id="3.50.30.10">
    <property type="entry name" value="Phosphohistidine domain"/>
    <property type="match status" value="1"/>
</dbReference>
<feature type="active site" description="Tele-phosphohistidine intermediate" evidence="12">
    <location>
        <position position="468"/>
    </location>
</feature>
<evidence type="ECO:0000256" key="1">
    <source>
        <dbReference type="ARBA" id="ARBA00001946"/>
    </source>
</evidence>
<evidence type="ECO:0000256" key="2">
    <source>
        <dbReference type="ARBA" id="ARBA00007837"/>
    </source>
</evidence>
<dbReference type="SUPFAM" id="SSF56059">
    <property type="entry name" value="Glutathione synthetase ATP-binding domain-like"/>
    <property type="match status" value="1"/>
</dbReference>
<evidence type="ECO:0000256" key="13">
    <source>
        <dbReference type="PIRSR" id="PIRSR000853-2"/>
    </source>
</evidence>
<dbReference type="InterPro" id="IPR040442">
    <property type="entry name" value="Pyrv_kinase-like_dom_sf"/>
</dbReference>
<dbReference type="Gene3D" id="1.20.80.30">
    <property type="match status" value="1"/>
</dbReference>
<dbReference type="PANTHER" id="PTHR22931">
    <property type="entry name" value="PHOSPHOENOLPYRUVATE DIKINASE-RELATED"/>
    <property type="match status" value="1"/>
</dbReference>
<evidence type="ECO:0000256" key="4">
    <source>
        <dbReference type="ARBA" id="ARBA00020138"/>
    </source>
</evidence>
<dbReference type="RefSeq" id="WP_164333564.1">
    <property type="nucleotide sequence ID" value="NZ_JAAGMD010000099.1"/>
</dbReference>
<feature type="binding site" evidence="14">
    <location>
        <position position="804"/>
    </location>
    <ligand>
        <name>Mg(2+)</name>
        <dbReference type="ChEBI" id="CHEBI:18420"/>
    </ligand>
</feature>
<dbReference type="InterPro" id="IPR008279">
    <property type="entry name" value="PEP-util_enz_mobile_dom"/>
</dbReference>
<gene>
    <name evidence="18" type="ORF">G3I53_03805</name>
</gene>
<dbReference type="Gene3D" id="3.30.1490.20">
    <property type="entry name" value="ATP-grasp fold, A domain"/>
    <property type="match status" value="1"/>
</dbReference>
<feature type="domain" description="Pyruvate phosphate dikinase AMP/ATP-binding" evidence="16">
    <location>
        <begin position="74"/>
        <end position="302"/>
    </location>
</feature>
<dbReference type="GO" id="GO:0050242">
    <property type="term" value="F:pyruvate, phosphate dikinase activity"/>
    <property type="evidence" value="ECO:0007669"/>
    <property type="project" value="UniProtKB-UniRule"/>
</dbReference>
<dbReference type="EMBL" id="JAAGMD010000099">
    <property type="protein sequence ID" value="NEA85196.1"/>
    <property type="molecule type" value="Genomic_DNA"/>
</dbReference>
<feature type="binding site" evidence="13">
    <location>
        <position position="648"/>
    </location>
    <ligand>
        <name>substrate</name>
    </ligand>
</feature>
<evidence type="ECO:0000256" key="9">
    <source>
        <dbReference type="ARBA" id="ARBA00022840"/>
    </source>
</evidence>
<dbReference type="PIRSF" id="PIRSF000853">
    <property type="entry name" value="PPDK"/>
    <property type="match status" value="1"/>
</dbReference>
<evidence type="ECO:0000256" key="3">
    <source>
        <dbReference type="ARBA" id="ARBA00011994"/>
    </source>
</evidence>
<evidence type="ECO:0000259" key="16">
    <source>
        <dbReference type="Pfam" id="PF01326"/>
    </source>
</evidence>
<feature type="domain" description="PEP-utilising enzyme C-terminal" evidence="17">
    <location>
        <begin position="551"/>
        <end position="903"/>
    </location>
</feature>
<dbReference type="InterPro" id="IPR013815">
    <property type="entry name" value="ATP_grasp_subdomain_1"/>
</dbReference>
<dbReference type="InterPro" id="IPR002192">
    <property type="entry name" value="PPDK_AMP/ATP-bd"/>
</dbReference>
<evidence type="ECO:0000256" key="11">
    <source>
        <dbReference type="PIRNR" id="PIRNR000853"/>
    </source>
</evidence>
<dbReference type="Gene3D" id="3.30.470.20">
    <property type="entry name" value="ATP-grasp fold, B domain"/>
    <property type="match status" value="1"/>
</dbReference>
<feature type="domain" description="Pyruvate phosphate dikinase AMP/ATP-binding" evidence="16">
    <location>
        <begin position="308"/>
        <end position="359"/>
    </location>
</feature>
<keyword evidence="8 18" id="KW-0418">Kinase</keyword>
<dbReference type="InterPro" id="IPR018274">
    <property type="entry name" value="PEP_util_AS"/>
</dbReference>
<evidence type="ECO:0000256" key="14">
    <source>
        <dbReference type="PIRSR" id="PIRSR000853-3"/>
    </source>
</evidence>
<comment type="caution">
    <text evidence="18">The sequence shown here is derived from an EMBL/GenBank/DDBJ whole genome shotgun (WGS) entry which is preliminary data.</text>
</comment>
<feature type="binding site" evidence="13">
    <location>
        <position position="802"/>
    </location>
    <ligand>
        <name>substrate</name>
    </ligand>
</feature>
<feature type="binding site" evidence="14">
    <location>
        <position position="780"/>
    </location>
    <ligand>
        <name>Mg(2+)</name>
        <dbReference type="ChEBI" id="CHEBI:18420"/>
    </ligand>
</feature>
<keyword evidence="7" id="KW-0547">Nucleotide-binding</keyword>
<dbReference type="NCBIfam" id="TIGR01828">
    <property type="entry name" value="pyru_phos_dikin"/>
    <property type="match status" value="1"/>
</dbReference>
<dbReference type="SUPFAM" id="SSF52009">
    <property type="entry name" value="Phosphohistidine domain"/>
    <property type="match status" value="1"/>
</dbReference>
<name>A0A6G3QP06_9ACTN</name>
<reference evidence="18" key="1">
    <citation type="submission" date="2020-01" db="EMBL/GenBank/DDBJ databases">
        <title>Insect and environment-associated Actinomycetes.</title>
        <authorList>
            <person name="Currrie C."/>
            <person name="Chevrette M."/>
            <person name="Carlson C."/>
            <person name="Stubbendieck R."/>
            <person name="Wendt-Pienkowski E."/>
        </authorList>
    </citation>
    <scope>NUCLEOTIDE SEQUENCE</scope>
    <source>
        <strain evidence="18">SID14436</strain>
    </source>
</reference>
<dbReference type="InterPro" id="IPR010121">
    <property type="entry name" value="Pyruvate_phosphate_dikinase"/>
</dbReference>
<dbReference type="InterPro" id="IPR000121">
    <property type="entry name" value="PEP_util_C"/>
</dbReference>
<dbReference type="SUPFAM" id="SSF51621">
    <property type="entry name" value="Phosphoenolpyruvate/pyruvate domain"/>
    <property type="match status" value="1"/>
</dbReference>
<dbReference type="PANTHER" id="PTHR22931:SF9">
    <property type="entry name" value="PYRUVATE, PHOSPHATE DIKINASE 1, CHLOROPLASTIC"/>
    <property type="match status" value="1"/>
</dbReference>
<evidence type="ECO:0000256" key="10">
    <source>
        <dbReference type="ARBA" id="ARBA00022842"/>
    </source>
</evidence>
<dbReference type="GO" id="GO:0016301">
    <property type="term" value="F:kinase activity"/>
    <property type="evidence" value="ECO:0007669"/>
    <property type="project" value="UniProtKB-UniRule"/>
</dbReference>
<dbReference type="EC" id="2.7.9.1" evidence="3 11"/>
<comment type="catalytic activity">
    <reaction evidence="11">
        <text>pyruvate + phosphate + ATP = phosphoenolpyruvate + AMP + diphosphate + H(+)</text>
        <dbReference type="Rhea" id="RHEA:10756"/>
        <dbReference type="ChEBI" id="CHEBI:15361"/>
        <dbReference type="ChEBI" id="CHEBI:15378"/>
        <dbReference type="ChEBI" id="CHEBI:30616"/>
        <dbReference type="ChEBI" id="CHEBI:33019"/>
        <dbReference type="ChEBI" id="CHEBI:43474"/>
        <dbReference type="ChEBI" id="CHEBI:58702"/>
        <dbReference type="ChEBI" id="CHEBI:456215"/>
        <dbReference type="EC" id="2.7.9.1"/>
    </reaction>
</comment>
<sequence>MSENKDPQVAGHGKSVDTVKFVYDFTEGNKDLKDLLGGKGANLAEMTNLGLPVPPGFTITTEACKVYLDSGEEPPALRDEVSAHLDALEKSMGKKLGQADDPLLVSVRSGAKFSMPGMMDTVLNIGLSDKSVQGLAKQAGDDRFAWDSYRRLIQMFGKTVLGVDGELFEDALEAAKAAKKVTVDTELEAADLKKLVTRFKKIVKTECGRDFPQDPREQMDLAIKAVFESWNGDRAKLYRRQERIPHDLGTAVNVCSMVFGNLGPDSGTGVAFTRDPASGHQGVYGDYLQNAQGEDVVAGIRNTVPLAELESIDKKSYDQLMQIMETLENHYKDLCDIEFTIERGQLWMLQTRVGKRTAGAAFRIATQLVDQGLIDEAEALCRVNGAQLAQLMFPRFDEDAKVAQVGRGIAASPGAAVGKAVFDSYTAVKWSRSGEKVILIRRETNPDDLDGMIAAEGILTSRGGKTSHAAVVARGMGKTCVCGAEELEVDTKRRRMTVPGGHVVEEGDLISIDGSSGKVYLGEVPVVPSPVVEYFEGRMHPGADDADELVEAVHRMMAFADRKRRLRVRANADNAEDALRARRFGAQGIGLCRTEHMFLGDRRELVERLILADTENEREESLKALLPLQRQDFVQLFESMDGLPVTIRLLDPPLHEFLPDITELSVRVALAESRQEPHENELRLLQAVHRLHEQNPMLGLRGVRLGLVIPGLFTMQVRAIAEAAAERRGAKGDPRAEIMIPLVGTVQELEIVREEADKVIAEVEAATGTSLKLSVGTMIELPRAALTAGQIAEAAEFFSFGTNDLTQTVWGFSRDDVEASFFTAYLEKGIFGVSPFETIDKDGVGSLVKLAAKAGRETRPDLKLGVCGEHGGDPESVHFFHEVGLDYVSCSPFRIPVARLEAGRAAVTSQGSDHR</sequence>
<proteinExistence type="inferred from homology"/>
<evidence type="ECO:0000256" key="8">
    <source>
        <dbReference type="ARBA" id="ARBA00022777"/>
    </source>
</evidence>
<dbReference type="PROSITE" id="PS00370">
    <property type="entry name" value="PEP_ENZYMES_PHOS_SITE"/>
    <property type="match status" value="1"/>
</dbReference>
<dbReference type="AlphaFoldDB" id="A0A6G3QP06"/>
<dbReference type="InterPro" id="IPR036637">
    <property type="entry name" value="Phosphohistidine_dom_sf"/>
</dbReference>
<evidence type="ECO:0000259" key="17">
    <source>
        <dbReference type="Pfam" id="PF02896"/>
    </source>
</evidence>
<feature type="active site" description="Proton donor" evidence="12">
    <location>
        <position position="867"/>
    </location>
</feature>
<feature type="binding site" evidence="13">
    <location>
        <position position="780"/>
    </location>
    <ligand>
        <name>substrate</name>
    </ligand>
</feature>
<evidence type="ECO:0000256" key="5">
    <source>
        <dbReference type="ARBA" id="ARBA00022679"/>
    </source>
</evidence>